<organism evidence="1 2">
    <name type="scientific">Panagrolaimus superbus</name>
    <dbReference type="NCBI Taxonomy" id="310955"/>
    <lineage>
        <taxon>Eukaryota</taxon>
        <taxon>Metazoa</taxon>
        <taxon>Ecdysozoa</taxon>
        <taxon>Nematoda</taxon>
        <taxon>Chromadorea</taxon>
        <taxon>Rhabditida</taxon>
        <taxon>Tylenchina</taxon>
        <taxon>Panagrolaimomorpha</taxon>
        <taxon>Panagrolaimoidea</taxon>
        <taxon>Panagrolaimidae</taxon>
        <taxon>Panagrolaimus</taxon>
    </lineage>
</organism>
<evidence type="ECO:0000313" key="2">
    <source>
        <dbReference type="WBParaSite" id="PSU_v2.g4830.t1"/>
    </source>
</evidence>
<keyword evidence="1" id="KW-1185">Reference proteome</keyword>
<sequence length="103" mass="11981">MKTFLNLSVELMVSTCICREKLLEPIFFISPFYENLKFEDVYVYCIPGEPESFGIYDEYEIFDNLLIQHVLQIPNSLMIPLLDESVIEKDTCLDKDGFPTVCL</sequence>
<evidence type="ECO:0000313" key="1">
    <source>
        <dbReference type="Proteomes" id="UP000887577"/>
    </source>
</evidence>
<dbReference type="WBParaSite" id="PSU_v2.g4830.t1">
    <property type="protein sequence ID" value="PSU_v2.g4830.t1"/>
    <property type="gene ID" value="PSU_v2.g4830"/>
</dbReference>
<protein>
    <submittedName>
        <fullName evidence="2">Uncharacterized protein</fullName>
    </submittedName>
</protein>
<dbReference type="AlphaFoldDB" id="A0A914YW91"/>
<accession>A0A914YW91</accession>
<dbReference type="Proteomes" id="UP000887577">
    <property type="component" value="Unplaced"/>
</dbReference>
<name>A0A914YW91_9BILA</name>
<proteinExistence type="predicted"/>
<reference evidence="2" key="1">
    <citation type="submission" date="2022-11" db="UniProtKB">
        <authorList>
            <consortium name="WormBaseParasite"/>
        </authorList>
    </citation>
    <scope>IDENTIFICATION</scope>
</reference>